<dbReference type="Gene3D" id="1.10.10.10">
    <property type="entry name" value="Winged helix-like DNA-binding domain superfamily/Winged helix DNA-binding domain"/>
    <property type="match status" value="1"/>
</dbReference>
<dbReference type="InterPro" id="IPR036388">
    <property type="entry name" value="WH-like_DNA-bd_sf"/>
</dbReference>
<keyword evidence="4" id="KW-1185">Reference proteome</keyword>
<evidence type="ECO:0000259" key="2">
    <source>
        <dbReference type="PROSITE" id="PS50995"/>
    </source>
</evidence>
<evidence type="ECO:0000313" key="3">
    <source>
        <dbReference type="EMBL" id="MFC4030687.1"/>
    </source>
</evidence>
<gene>
    <name evidence="3" type="ORF">ACFO3J_04300</name>
</gene>
<dbReference type="Proteomes" id="UP001595765">
    <property type="component" value="Unassembled WGS sequence"/>
</dbReference>
<dbReference type="PROSITE" id="PS50995">
    <property type="entry name" value="HTH_MARR_2"/>
    <property type="match status" value="1"/>
</dbReference>
<feature type="domain" description="HTH marR-type" evidence="2">
    <location>
        <begin position="24"/>
        <end position="160"/>
    </location>
</feature>
<dbReference type="InterPro" id="IPR039422">
    <property type="entry name" value="MarR/SlyA-like"/>
</dbReference>
<dbReference type="SUPFAM" id="SSF46785">
    <property type="entry name" value="Winged helix' DNA-binding domain"/>
    <property type="match status" value="1"/>
</dbReference>
<organism evidence="3 4">
    <name type="scientific">Streptomyces polygonati</name>
    <dbReference type="NCBI Taxonomy" id="1617087"/>
    <lineage>
        <taxon>Bacteria</taxon>
        <taxon>Bacillati</taxon>
        <taxon>Actinomycetota</taxon>
        <taxon>Actinomycetes</taxon>
        <taxon>Kitasatosporales</taxon>
        <taxon>Streptomycetaceae</taxon>
        <taxon>Streptomyces</taxon>
    </lineage>
</organism>
<dbReference type="SMART" id="SM00347">
    <property type="entry name" value="HTH_MARR"/>
    <property type="match status" value="1"/>
</dbReference>
<evidence type="ECO:0000313" key="4">
    <source>
        <dbReference type="Proteomes" id="UP001595765"/>
    </source>
</evidence>
<feature type="compositionally biased region" description="Basic and acidic residues" evidence="1">
    <location>
        <begin position="1"/>
        <end position="15"/>
    </location>
</feature>
<proteinExistence type="predicted"/>
<dbReference type="PANTHER" id="PTHR33164:SF99">
    <property type="entry name" value="MARR FAMILY REGULATORY PROTEIN"/>
    <property type="match status" value="1"/>
</dbReference>
<reference evidence="4" key="1">
    <citation type="journal article" date="2019" name="Int. J. Syst. Evol. Microbiol.">
        <title>The Global Catalogue of Microorganisms (GCM) 10K type strain sequencing project: providing services to taxonomists for standard genome sequencing and annotation.</title>
        <authorList>
            <consortium name="The Broad Institute Genomics Platform"/>
            <consortium name="The Broad Institute Genome Sequencing Center for Infectious Disease"/>
            <person name="Wu L."/>
            <person name="Ma J."/>
        </authorList>
    </citation>
    <scope>NUCLEOTIDE SEQUENCE [LARGE SCALE GENOMIC DNA]</scope>
    <source>
        <strain evidence="4">CGMCC 4.7237</strain>
    </source>
</reference>
<name>A0ABV8HI16_9ACTN</name>
<dbReference type="PANTHER" id="PTHR33164">
    <property type="entry name" value="TRANSCRIPTIONAL REGULATOR, MARR FAMILY"/>
    <property type="match status" value="1"/>
</dbReference>
<protein>
    <submittedName>
        <fullName evidence="3">MarR family winged helix-turn-helix transcriptional regulator</fullName>
    </submittedName>
</protein>
<comment type="caution">
    <text evidence="3">The sequence shown here is derived from an EMBL/GenBank/DDBJ whole genome shotgun (WGS) entry which is preliminary data.</text>
</comment>
<sequence>MPALDERPYPPEQPDRPQPLSAAEEALVRALGRIMMVLPRTIDADMLRDAHLPLSEYTTLMHLSEAPDRRMRMSELATASLVSLSGMTRIVARLEGAGLVERVRCDEDARGLHAVLTEAGFTRLQQAWPAHLASVRRHILNHLDGADPAALTSVLDRFAS</sequence>
<dbReference type="InterPro" id="IPR000835">
    <property type="entry name" value="HTH_MarR-typ"/>
</dbReference>
<dbReference type="EMBL" id="JBHSBB010000005">
    <property type="protein sequence ID" value="MFC4030687.1"/>
    <property type="molecule type" value="Genomic_DNA"/>
</dbReference>
<accession>A0ABV8HI16</accession>
<dbReference type="Pfam" id="PF12802">
    <property type="entry name" value="MarR_2"/>
    <property type="match status" value="1"/>
</dbReference>
<dbReference type="InterPro" id="IPR036390">
    <property type="entry name" value="WH_DNA-bd_sf"/>
</dbReference>
<evidence type="ECO:0000256" key="1">
    <source>
        <dbReference type="SAM" id="MobiDB-lite"/>
    </source>
</evidence>
<feature type="region of interest" description="Disordered" evidence="1">
    <location>
        <begin position="1"/>
        <end position="20"/>
    </location>
</feature>
<dbReference type="RefSeq" id="WP_386426250.1">
    <property type="nucleotide sequence ID" value="NZ_JBHSBB010000005.1"/>
</dbReference>